<keyword evidence="6" id="KW-1185">Reference proteome</keyword>
<dbReference type="InterPro" id="IPR003819">
    <property type="entry name" value="TauD/TfdA-like"/>
</dbReference>
<dbReference type="STRING" id="314278.NB231_03660"/>
<organism evidence="5 6">
    <name type="scientific">Nitrococcus mobilis Nb-231</name>
    <dbReference type="NCBI Taxonomy" id="314278"/>
    <lineage>
        <taxon>Bacteria</taxon>
        <taxon>Pseudomonadati</taxon>
        <taxon>Pseudomonadota</taxon>
        <taxon>Gammaproteobacteria</taxon>
        <taxon>Chromatiales</taxon>
        <taxon>Ectothiorhodospiraceae</taxon>
        <taxon>Nitrococcus</taxon>
    </lineage>
</organism>
<dbReference type="Pfam" id="PF02668">
    <property type="entry name" value="TauD"/>
    <property type="match status" value="1"/>
</dbReference>
<dbReference type="PANTHER" id="PTHR10696:SF56">
    <property type="entry name" value="TAUD_TFDA-LIKE DOMAIN-CONTAINING PROTEIN"/>
    <property type="match status" value="1"/>
</dbReference>
<comment type="cofactor">
    <cofactor evidence="1">
        <name>Fe(2+)</name>
        <dbReference type="ChEBI" id="CHEBI:29033"/>
    </cofactor>
</comment>
<dbReference type="Proteomes" id="UP000003374">
    <property type="component" value="Unassembled WGS sequence"/>
</dbReference>
<dbReference type="eggNOG" id="COG2175">
    <property type="taxonomic scope" value="Bacteria"/>
</dbReference>
<dbReference type="PANTHER" id="PTHR10696">
    <property type="entry name" value="GAMMA-BUTYROBETAINE HYDROXYLASE-RELATED"/>
    <property type="match status" value="1"/>
</dbReference>
<dbReference type="SUPFAM" id="SSF51197">
    <property type="entry name" value="Clavaminate synthase-like"/>
    <property type="match status" value="1"/>
</dbReference>
<evidence type="ECO:0000259" key="4">
    <source>
        <dbReference type="Pfam" id="PF02668"/>
    </source>
</evidence>
<dbReference type="InterPro" id="IPR042098">
    <property type="entry name" value="TauD-like_sf"/>
</dbReference>
<name>A4BRH3_9GAMM</name>
<dbReference type="HOGENOM" id="CLU_044153_0_0_6"/>
<dbReference type="GO" id="GO:0017000">
    <property type="term" value="P:antibiotic biosynthetic process"/>
    <property type="evidence" value="ECO:0007669"/>
    <property type="project" value="UniProtKB-KW"/>
</dbReference>
<gene>
    <name evidence="5" type="ORF">NB231_03660</name>
</gene>
<sequence length="348" mass="39487">MKPTKPPIGTGARKTISAGQPELVTFDPLIEQGSLPLACKPAVAGVSLADWGWQHREQIESRLCRHGAVLFRGFGVADVAEFNACIDAISGGALQYLFRASPRTQIDKSFNIYTSTDYPADEKIFPHNEHSYSPVFPLRLYFYCDTPAATGGETPLGDTRSLLRRIDPEVRDQFARKKIMYVRNYGDGMGLPWQTVFQTQDRQEVEAYCRGVGIQVEWKSGDRLRTRQIGPAIVRHPRTGEAVWFNHGTFFHWLSLPEKVRDGLRAEFSEKDLPQNTFYGDGAPIENEVILHLQDAYRRSMVEFPWEKGDVLLLDNMLTLHARNEFTGYRRILTAMAEAFRSAELEID</sequence>
<keyword evidence="2" id="KW-0560">Oxidoreductase</keyword>
<evidence type="ECO:0000313" key="6">
    <source>
        <dbReference type="Proteomes" id="UP000003374"/>
    </source>
</evidence>
<evidence type="ECO:0000256" key="2">
    <source>
        <dbReference type="ARBA" id="ARBA00023002"/>
    </source>
</evidence>
<comment type="caution">
    <text evidence="5">The sequence shown here is derived from an EMBL/GenBank/DDBJ whole genome shotgun (WGS) entry which is preliminary data.</text>
</comment>
<evidence type="ECO:0000256" key="1">
    <source>
        <dbReference type="ARBA" id="ARBA00001954"/>
    </source>
</evidence>
<dbReference type="Gene3D" id="3.60.130.10">
    <property type="entry name" value="Clavaminate synthase-like"/>
    <property type="match status" value="1"/>
</dbReference>
<keyword evidence="3" id="KW-0045">Antibiotic biosynthesis</keyword>
<dbReference type="AlphaFoldDB" id="A4BRH3"/>
<dbReference type="GO" id="GO:0016706">
    <property type="term" value="F:2-oxoglutarate-dependent dioxygenase activity"/>
    <property type="evidence" value="ECO:0007669"/>
    <property type="project" value="UniProtKB-ARBA"/>
</dbReference>
<evidence type="ECO:0000256" key="3">
    <source>
        <dbReference type="ARBA" id="ARBA00023194"/>
    </source>
</evidence>
<dbReference type="InterPro" id="IPR050411">
    <property type="entry name" value="AlphaKG_dependent_hydroxylases"/>
</dbReference>
<feature type="domain" description="TauD/TfdA-like" evidence="4">
    <location>
        <begin position="44"/>
        <end position="334"/>
    </location>
</feature>
<proteinExistence type="predicted"/>
<evidence type="ECO:0000313" key="5">
    <source>
        <dbReference type="EMBL" id="EAR21795.1"/>
    </source>
</evidence>
<accession>A4BRH3</accession>
<reference evidence="5 6" key="1">
    <citation type="submission" date="2006-02" db="EMBL/GenBank/DDBJ databases">
        <authorList>
            <person name="Waterbury J."/>
            <person name="Ferriera S."/>
            <person name="Johnson J."/>
            <person name="Kravitz S."/>
            <person name="Halpern A."/>
            <person name="Remington K."/>
            <person name="Beeson K."/>
            <person name="Tran B."/>
            <person name="Rogers Y.-H."/>
            <person name="Friedman R."/>
            <person name="Venter J.C."/>
        </authorList>
    </citation>
    <scope>NUCLEOTIDE SEQUENCE [LARGE SCALE GENOMIC DNA]</scope>
    <source>
        <strain evidence="5 6">Nb-231</strain>
    </source>
</reference>
<protein>
    <submittedName>
        <fullName evidence="5">SyrP protein, putative</fullName>
    </submittedName>
</protein>
<dbReference type="EMBL" id="AAOF01000006">
    <property type="protein sequence ID" value="EAR21795.1"/>
    <property type="molecule type" value="Genomic_DNA"/>
</dbReference>